<feature type="transmembrane region" description="Helical" evidence="2">
    <location>
        <begin position="58"/>
        <end position="78"/>
    </location>
</feature>
<dbReference type="AlphaFoldDB" id="M1PUU2"/>
<feature type="domain" description="Major facilitator superfamily (MFS) profile" evidence="3">
    <location>
        <begin position="1"/>
        <end position="384"/>
    </location>
</feature>
<dbReference type="GO" id="GO:0022857">
    <property type="term" value="F:transmembrane transporter activity"/>
    <property type="evidence" value="ECO:0007669"/>
    <property type="project" value="InterPro"/>
</dbReference>
<dbReference type="PANTHER" id="PTHR11360">
    <property type="entry name" value="MONOCARBOXYLATE TRANSPORTER"/>
    <property type="match status" value="1"/>
</dbReference>
<feature type="transmembrane region" description="Helical" evidence="2">
    <location>
        <begin position="329"/>
        <end position="352"/>
    </location>
</feature>
<keyword evidence="2" id="KW-0472">Membrane</keyword>
<feature type="transmembrane region" description="Helical" evidence="2">
    <location>
        <begin position="84"/>
        <end position="102"/>
    </location>
</feature>
<dbReference type="CDD" id="cd17355">
    <property type="entry name" value="MFS_YcxA_like"/>
    <property type="match status" value="1"/>
</dbReference>
<dbReference type="PANTHER" id="PTHR11360:SF284">
    <property type="entry name" value="EG:103B4.3 PROTEIN-RELATED"/>
    <property type="match status" value="1"/>
</dbReference>
<feature type="transmembrane region" description="Helical" evidence="2">
    <location>
        <begin position="358"/>
        <end position="379"/>
    </location>
</feature>
<organism evidence="4">
    <name type="scientific">uncultured organism</name>
    <dbReference type="NCBI Taxonomy" id="155900"/>
    <lineage>
        <taxon>unclassified sequences</taxon>
        <taxon>environmental samples</taxon>
    </lineage>
</organism>
<feature type="transmembrane region" description="Helical" evidence="2">
    <location>
        <begin position="293"/>
        <end position="317"/>
    </location>
</feature>
<dbReference type="InterPro" id="IPR036259">
    <property type="entry name" value="MFS_trans_sf"/>
</dbReference>
<gene>
    <name evidence="4" type="ORF">FLSS-4_0003</name>
</gene>
<feature type="compositionally biased region" description="Acidic residues" evidence="1">
    <location>
        <begin position="182"/>
        <end position="192"/>
    </location>
</feature>
<feature type="transmembrane region" description="Helical" evidence="2">
    <location>
        <begin position="27"/>
        <end position="46"/>
    </location>
</feature>
<evidence type="ECO:0000256" key="2">
    <source>
        <dbReference type="SAM" id="Phobius"/>
    </source>
</evidence>
<name>M1PUU2_9ZZZZ</name>
<evidence type="ECO:0000259" key="3">
    <source>
        <dbReference type="PROSITE" id="PS50850"/>
    </source>
</evidence>
<accession>M1PUU2</accession>
<feature type="region of interest" description="Disordered" evidence="1">
    <location>
        <begin position="174"/>
        <end position="197"/>
    </location>
</feature>
<feature type="transmembrane region" description="Helical" evidence="2">
    <location>
        <begin position="207"/>
        <end position="228"/>
    </location>
</feature>
<dbReference type="InterPro" id="IPR020846">
    <property type="entry name" value="MFS_dom"/>
</dbReference>
<dbReference type="Gene3D" id="1.20.1250.20">
    <property type="entry name" value="MFS general substrate transporter like domains"/>
    <property type="match status" value="2"/>
</dbReference>
<keyword evidence="2" id="KW-0812">Transmembrane</keyword>
<protein>
    <submittedName>
        <fullName evidence="4">Major facilitator superfamily MFS-1</fullName>
    </submittedName>
</protein>
<dbReference type="EMBL" id="JX684076">
    <property type="protein sequence ID" value="AGF92884.1"/>
    <property type="molecule type" value="Genomic_DNA"/>
</dbReference>
<sequence>MLVISLPVYTFGVFIEPLTDAFGWSRANISGAVSIFQLLVGMLAFGFGRLSDRYDIRLTMGIGTVLILLSFFACSKIASLTHLYLAFAGLGIGSSALYVPMTSTVASWFRKRKGLAVGLAVTAFGVGMASFSPLLEMLISNYGWRNTFLISGAFSFFLLLVSISLMRNPPDDPKGRIKIGLESEEGSDDPGSDDMTPGEAVRTKSFWLTYFSLLFAYISAFFVTTHIVPNALGLGISSLYAATLLTVIGVFNVAGRLLGGFTSDEFGVTRALTLLFTAQAISLFLLANLTSLWSIYSVALLFGISYGGWAMILPVITNDFFGRTHSGQIMGLFETVTGIGGAMGPYFAGYIYDLTGQYTLAFLIAGTITLVGVVLTVFLRRYSRKEGLIGKN</sequence>
<feature type="transmembrane region" description="Helical" evidence="2">
    <location>
        <begin position="114"/>
        <end position="135"/>
    </location>
</feature>
<proteinExistence type="predicted"/>
<dbReference type="InterPro" id="IPR011701">
    <property type="entry name" value="MFS"/>
</dbReference>
<reference evidence="4" key="1">
    <citation type="journal article" date="2013" name="Syst. Appl. Microbiol.">
        <title>New insights into the archaeal diversity of a hypersaline microbial mat obtained by a metagenomic approach.</title>
        <authorList>
            <person name="Lopez-Lopez A."/>
            <person name="Richter M."/>
            <person name="Pena A."/>
            <person name="Tamames J."/>
            <person name="Rossello-Mora R."/>
        </authorList>
    </citation>
    <scope>NUCLEOTIDE SEQUENCE</scope>
</reference>
<dbReference type="PROSITE" id="PS50850">
    <property type="entry name" value="MFS"/>
    <property type="match status" value="1"/>
</dbReference>
<feature type="transmembrane region" description="Helical" evidence="2">
    <location>
        <begin position="267"/>
        <end position="287"/>
    </location>
</feature>
<keyword evidence="2" id="KW-1133">Transmembrane helix</keyword>
<evidence type="ECO:0000313" key="4">
    <source>
        <dbReference type="EMBL" id="AGF92884.1"/>
    </source>
</evidence>
<feature type="transmembrane region" description="Helical" evidence="2">
    <location>
        <begin position="147"/>
        <end position="166"/>
    </location>
</feature>
<dbReference type="SUPFAM" id="SSF103473">
    <property type="entry name" value="MFS general substrate transporter"/>
    <property type="match status" value="1"/>
</dbReference>
<dbReference type="Pfam" id="PF07690">
    <property type="entry name" value="MFS_1"/>
    <property type="match status" value="1"/>
</dbReference>
<dbReference type="InterPro" id="IPR050327">
    <property type="entry name" value="Proton-linked_MCT"/>
</dbReference>
<evidence type="ECO:0000256" key="1">
    <source>
        <dbReference type="SAM" id="MobiDB-lite"/>
    </source>
</evidence>
<feature type="transmembrane region" description="Helical" evidence="2">
    <location>
        <begin position="234"/>
        <end position="255"/>
    </location>
</feature>